<dbReference type="PANTHER" id="PTHR30336:SF20">
    <property type="entry name" value="DUF218 DOMAIN-CONTAINING PROTEIN"/>
    <property type="match status" value="1"/>
</dbReference>
<dbReference type="InterPro" id="IPR014729">
    <property type="entry name" value="Rossmann-like_a/b/a_fold"/>
</dbReference>
<dbReference type="STRING" id="1123307.GCA_000380065_01629"/>
<evidence type="ECO:0000313" key="2">
    <source>
        <dbReference type="EMBL" id="SUN77227.1"/>
    </source>
</evidence>
<dbReference type="OrthoDB" id="2216870at2"/>
<dbReference type="Gene3D" id="1.10.3620.10">
    <property type="entry name" value="YdcF like domain"/>
    <property type="match status" value="1"/>
</dbReference>
<gene>
    <name evidence="2" type="primary">ydcF</name>
    <name evidence="2" type="ORF">NCTC13765_01744</name>
</gene>
<protein>
    <submittedName>
        <fullName evidence="2">DUF218 domain</fullName>
    </submittedName>
</protein>
<dbReference type="GO" id="GO:0005886">
    <property type="term" value="C:plasma membrane"/>
    <property type="evidence" value="ECO:0007669"/>
    <property type="project" value="TreeGrafter"/>
</dbReference>
<dbReference type="InterPro" id="IPR003848">
    <property type="entry name" value="DUF218"/>
</dbReference>
<dbReference type="InterPro" id="IPR051599">
    <property type="entry name" value="Cell_Envelope_Assoc"/>
</dbReference>
<dbReference type="Proteomes" id="UP000254634">
    <property type="component" value="Unassembled WGS sequence"/>
</dbReference>
<dbReference type="EMBL" id="UHFR01000005">
    <property type="protein sequence ID" value="SUN77227.1"/>
    <property type="molecule type" value="Genomic_DNA"/>
</dbReference>
<dbReference type="PANTHER" id="PTHR30336">
    <property type="entry name" value="INNER MEMBRANE PROTEIN, PROBABLE PERMEASE"/>
    <property type="match status" value="1"/>
</dbReference>
<feature type="domain" description="DUF218" evidence="1">
    <location>
        <begin position="42"/>
        <end position="173"/>
    </location>
</feature>
<evidence type="ECO:0000259" key="1">
    <source>
        <dbReference type="Pfam" id="PF02698"/>
    </source>
</evidence>
<dbReference type="Pfam" id="PF02698">
    <property type="entry name" value="DUF218"/>
    <property type="match status" value="1"/>
</dbReference>
<keyword evidence="3" id="KW-1185">Reference proteome</keyword>
<organism evidence="2 3">
    <name type="scientific">Streptococcus massiliensis</name>
    <dbReference type="NCBI Taxonomy" id="313439"/>
    <lineage>
        <taxon>Bacteria</taxon>
        <taxon>Bacillati</taxon>
        <taxon>Bacillota</taxon>
        <taxon>Bacilli</taxon>
        <taxon>Lactobacillales</taxon>
        <taxon>Streptococcaceae</taxon>
        <taxon>Streptococcus</taxon>
    </lineage>
</organism>
<dbReference type="AlphaFoldDB" id="A0A380L1W1"/>
<sequence>MKDQIAAKINILGEFCGRRDVEQLTPVCLKGKYGIKQADVFVLFGGSILAGAEVLAQVIENQLAKHYVIVGGRGHTTASLEEKIEQLGFALPKQDLSEAELFAAYLQEKYGLSVDFLETESTNCGNNITNLLALLKRKKIDFDSIILCQDATMQLRMDAVLRKFAPQNLTIINYASYQAHVVDNKGELSYEQEIFGMWDVERYISLLMGEIPRLRDDEAGYGPRGKNYLAHVNIPPKVEQAFEDLTAHYSHLIREANPLYASK</sequence>
<reference evidence="2" key="1">
    <citation type="submission" date="2018-06" db="EMBL/GenBank/DDBJ databases">
        <authorList>
            <consortium name="Pathogen Informatics"/>
            <person name="Doyle S."/>
        </authorList>
    </citation>
    <scope>NUCLEOTIDE SEQUENCE [LARGE SCALE GENOMIC DNA]</scope>
    <source>
        <strain evidence="2">NCTC13765</strain>
    </source>
</reference>
<name>A0A380L1W1_9STRE</name>
<proteinExistence type="predicted"/>
<accession>A0A380L1W1</accession>
<dbReference type="Gene3D" id="3.40.50.620">
    <property type="entry name" value="HUPs"/>
    <property type="match status" value="1"/>
</dbReference>
<evidence type="ECO:0000313" key="3">
    <source>
        <dbReference type="Proteomes" id="UP000254634"/>
    </source>
</evidence>
<dbReference type="RefSeq" id="WP_018372349.1">
    <property type="nucleotide sequence ID" value="NZ_UHFR01000005.1"/>
</dbReference>